<feature type="transmembrane region" description="Helical" evidence="5">
    <location>
        <begin position="12"/>
        <end position="29"/>
    </location>
</feature>
<evidence type="ECO:0000256" key="3">
    <source>
        <dbReference type="ARBA" id="ARBA00022989"/>
    </source>
</evidence>
<gene>
    <name evidence="6" type="ORF">ACFOGJ_22975</name>
</gene>
<dbReference type="EMBL" id="JBHRTR010000036">
    <property type="protein sequence ID" value="MFC3230131.1"/>
    <property type="molecule type" value="Genomic_DNA"/>
</dbReference>
<evidence type="ECO:0000256" key="2">
    <source>
        <dbReference type="ARBA" id="ARBA00022692"/>
    </source>
</evidence>
<dbReference type="RefSeq" id="WP_379905003.1">
    <property type="nucleotide sequence ID" value="NZ_JBHRTR010000036.1"/>
</dbReference>
<name>A0ABV7L689_9PROT</name>
<feature type="transmembrane region" description="Helical" evidence="5">
    <location>
        <begin position="41"/>
        <end position="59"/>
    </location>
</feature>
<proteinExistence type="predicted"/>
<sequence>MSLDLGVEIGEAIGLVAGTLTTIAFLPQVFRVWQRRSARDISLPTFILLCSGVALWLLSGVLKESISLILANGVTFFLAMGILVGKLRFDRR</sequence>
<evidence type="ECO:0000256" key="1">
    <source>
        <dbReference type="ARBA" id="ARBA00004141"/>
    </source>
</evidence>
<dbReference type="Gene3D" id="1.20.1280.290">
    <property type="match status" value="1"/>
</dbReference>
<keyword evidence="2 5" id="KW-0812">Transmembrane</keyword>
<comment type="subcellular location">
    <subcellularLocation>
        <location evidence="1">Membrane</location>
        <topology evidence="1">Multi-pass membrane protein</topology>
    </subcellularLocation>
</comment>
<comment type="caution">
    <text evidence="6">The sequence shown here is derived from an EMBL/GenBank/DDBJ whole genome shotgun (WGS) entry which is preliminary data.</text>
</comment>
<keyword evidence="3 5" id="KW-1133">Transmembrane helix</keyword>
<feature type="transmembrane region" description="Helical" evidence="5">
    <location>
        <begin position="65"/>
        <end position="85"/>
    </location>
</feature>
<dbReference type="Pfam" id="PF04193">
    <property type="entry name" value="PQ-loop"/>
    <property type="match status" value="1"/>
</dbReference>
<evidence type="ECO:0000256" key="4">
    <source>
        <dbReference type="ARBA" id="ARBA00023136"/>
    </source>
</evidence>
<accession>A0ABV7L689</accession>
<evidence type="ECO:0000256" key="5">
    <source>
        <dbReference type="SAM" id="Phobius"/>
    </source>
</evidence>
<dbReference type="InterPro" id="IPR047662">
    <property type="entry name" value="SemiSWEET"/>
</dbReference>
<keyword evidence="4 5" id="KW-0472">Membrane</keyword>
<dbReference type="InterPro" id="IPR006603">
    <property type="entry name" value="PQ-loop_rpt"/>
</dbReference>
<protein>
    <submittedName>
        <fullName evidence="6">SemiSWEET transporter</fullName>
    </submittedName>
</protein>
<dbReference type="Proteomes" id="UP001595528">
    <property type="component" value="Unassembled WGS sequence"/>
</dbReference>
<organism evidence="6 7">
    <name type="scientific">Marinibaculum pumilum</name>
    <dbReference type="NCBI Taxonomy" id="1766165"/>
    <lineage>
        <taxon>Bacteria</taxon>
        <taxon>Pseudomonadati</taxon>
        <taxon>Pseudomonadota</taxon>
        <taxon>Alphaproteobacteria</taxon>
        <taxon>Rhodospirillales</taxon>
        <taxon>Rhodospirillaceae</taxon>
        <taxon>Marinibaculum</taxon>
    </lineage>
</organism>
<evidence type="ECO:0000313" key="7">
    <source>
        <dbReference type="Proteomes" id="UP001595528"/>
    </source>
</evidence>
<reference evidence="7" key="1">
    <citation type="journal article" date="2019" name="Int. J. Syst. Evol. Microbiol.">
        <title>The Global Catalogue of Microorganisms (GCM) 10K type strain sequencing project: providing services to taxonomists for standard genome sequencing and annotation.</title>
        <authorList>
            <consortium name="The Broad Institute Genomics Platform"/>
            <consortium name="The Broad Institute Genome Sequencing Center for Infectious Disease"/>
            <person name="Wu L."/>
            <person name="Ma J."/>
        </authorList>
    </citation>
    <scope>NUCLEOTIDE SEQUENCE [LARGE SCALE GENOMIC DNA]</scope>
    <source>
        <strain evidence="7">KCTC 42964</strain>
    </source>
</reference>
<dbReference type="NCBIfam" id="NF037968">
    <property type="entry name" value="SemiSWEET_2"/>
    <property type="match status" value="1"/>
</dbReference>
<evidence type="ECO:0000313" key="6">
    <source>
        <dbReference type="EMBL" id="MFC3230131.1"/>
    </source>
</evidence>
<keyword evidence="7" id="KW-1185">Reference proteome</keyword>